<sequence length="78" mass="9123">MDKGKSLPTKALLIKENDFKRFEADPEKKQPMPKTRTKEYGWNIGPGTNRLEYLDYLTKVKPRISINKQLGWPWGSQD</sequence>
<protein>
    <submittedName>
        <fullName evidence="1">Uncharacterized protein</fullName>
    </submittedName>
</protein>
<dbReference type="Proteomes" id="UP000735302">
    <property type="component" value="Unassembled WGS sequence"/>
</dbReference>
<keyword evidence="2" id="KW-1185">Reference proteome</keyword>
<proteinExistence type="predicted"/>
<organism evidence="1 2">
    <name type="scientific">Plakobranchus ocellatus</name>
    <dbReference type="NCBI Taxonomy" id="259542"/>
    <lineage>
        <taxon>Eukaryota</taxon>
        <taxon>Metazoa</taxon>
        <taxon>Spiralia</taxon>
        <taxon>Lophotrochozoa</taxon>
        <taxon>Mollusca</taxon>
        <taxon>Gastropoda</taxon>
        <taxon>Heterobranchia</taxon>
        <taxon>Euthyneura</taxon>
        <taxon>Panpulmonata</taxon>
        <taxon>Sacoglossa</taxon>
        <taxon>Placobranchoidea</taxon>
        <taxon>Plakobranchidae</taxon>
        <taxon>Plakobranchus</taxon>
    </lineage>
</organism>
<comment type="caution">
    <text evidence="1">The sequence shown here is derived from an EMBL/GenBank/DDBJ whole genome shotgun (WGS) entry which is preliminary data.</text>
</comment>
<evidence type="ECO:0000313" key="1">
    <source>
        <dbReference type="EMBL" id="GFO17276.1"/>
    </source>
</evidence>
<accession>A0AAV4B1N5</accession>
<reference evidence="1 2" key="1">
    <citation type="journal article" date="2021" name="Elife">
        <title>Chloroplast acquisition without the gene transfer in kleptoplastic sea slugs, Plakobranchus ocellatus.</title>
        <authorList>
            <person name="Maeda T."/>
            <person name="Takahashi S."/>
            <person name="Yoshida T."/>
            <person name="Shimamura S."/>
            <person name="Takaki Y."/>
            <person name="Nagai Y."/>
            <person name="Toyoda A."/>
            <person name="Suzuki Y."/>
            <person name="Arimoto A."/>
            <person name="Ishii H."/>
            <person name="Satoh N."/>
            <person name="Nishiyama T."/>
            <person name="Hasebe M."/>
            <person name="Maruyama T."/>
            <person name="Minagawa J."/>
            <person name="Obokata J."/>
            <person name="Shigenobu S."/>
        </authorList>
    </citation>
    <scope>NUCLEOTIDE SEQUENCE [LARGE SCALE GENOMIC DNA]</scope>
</reference>
<dbReference type="AlphaFoldDB" id="A0AAV4B1N5"/>
<dbReference type="EMBL" id="BLXT01004769">
    <property type="protein sequence ID" value="GFO17276.1"/>
    <property type="molecule type" value="Genomic_DNA"/>
</dbReference>
<name>A0AAV4B1N5_9GAST</name>
<evidence type="ECO:0000313" key="2">
    <source>
        <dbReference type="Proteomes" id="UP000735302"/>
    </source>
</evidence>
<gene>
    <name evidence="1" type="ORF">PoB_004378100</name>
</gene>